<dbReference type="EMBL" id="SNYN01000001">
    <property type="protein sequence ID" value="TDQ55545.1"/>
    <property type="molecule type" value="Genomic_DNA"/>
</dbReference>
<reference evidence="2 3" key="1">
    <citation type="submission" date="2019-03" db="EMBL/GenBank/DDBJ databases">
        <title>Genomic Encyclopedia of Type Strains, Phase IV (KMG-IV): sequencing the most valuable type-strain genomes for metagenomic binning, comparative biology and taxonomic classification.</title>
        <authorList>
            <person name="Goeker M."/>
        </authorList>
    </citation>
    <scope>NUCLEOTIDE SEQUENCE [LARGE SCALE GENOMIC DNA]</scope>
    <source>
        <strain evidence="2 3">DSM 46770</strain>
    </source>
</reference>
<comment type="caution">
    <text evidence="2">The sequence shown here is derived from an EMBL/GenBank/DDBJ whole genome shotgun (WGS) entry which is preliminary data.</text>
</comment>
<keyword evidence="3" id="KW-1185">Reference proteome</keyword>
<protein>
    <recommendedName>
        <fullName evidence="4">Transposase</fullName>
    </recommendedName>
</protein>
<evidence type="ECO:0000313" key="2">
    <source>
        <dbReference type="EMBL" id="TDQ55545.1"/>
    </source>
</evidence>
<evidence type="ECO:0008006" key="4">
    <source>
        <dbReference type="Google" id="ProtNLM"/>
    </source>
</evidence>
<proteinExistence type="predicted"/>
<dbReference type="RefSeq" id="WP_133740040.1">
    <property type="nucleotide sequence ID" value="NZ_SNYN01000001.1"/>
</dbReference>
<dbReference type="OrthoDB" id="3699740at2"/>
<name>A0A4R6V532_9ACTN</name>
<evidence type="ECO:0000256" key="1">
    <source>
        <dbReference type="SAM" id="MobiDB-lite"/>
    </source>
</evidence>
<evidence type="ECO:0000313" key="3">
    <source>
        <dbReference type="Proteomes" id="UP000295281"/>
    </source>
</evidence>
<organism evidence="2 3">
    <name type="scientific">Actinorugispora endophytica</name>
    <dbReference type="NCBI Taxonomy" id="1605990"/>
    <lineage>
        <taxon>Bacteria</taxon>
        <taxon>Bacillati</taxon>
        <taxon>Actinomycetota</taxon>
        <taxon>Actinomycetes</taxon>
        <taxon>Streptosporangiales</taxon>
        <taxon>Nocardiopsidaceae</taxon>
        <taxon>Actinorugispora</taxon>
    </lineage>
</organism>
<feature type="region of interest" description="Disordered" evidence="1">
    <location>
        <begin position="53"/>
        <end position="75"/>
    </location>
</feature>
<gene>
    <name evidence="2" type="ORF">EV190_101877</name>
</gene>
<dbReference type="AlphaFoldDB" id="A0A4R6V532"/>
<sequence length="75" mass="8039">MGRRGYPAGFRRKVPDLVQAGRGVADAAHDPDIGTEPTAANKRIAELEAEPAIHRRASEPLGKVVLPEDGSRPSR</sequence>
<dbReference type="Proteomes" id="UP000295281">
    <property type="component" value="Unassembled WGS sequence"/>
</dbReference>
<accession>A0A4R6V532</accession>